<feature type="compositionally biased region" description="Polar residues" evidence="2">
    <location>
        <begin position="7"/>
        <end position="23"/>
    </location>
</feature>
<dbReference type="PANTHER" id="PTHR23408">
    <property type="entry name" value="METHYLMALONYL-COA MUTASE"/>
    <property type="match status" value="1"/>
</dbReference>
<dbReference type="NCBIfam" id="TIGR00750">
    <property type="entry name" value="lao"/>
    <property type="match status" value="1"/>
</dbReference>
<feature type="region of interest" description="Disordered" evidence="2">
    <location>
        <begin position="1"/>
        <end position="32"/>
    </location>
</feature>
<feature type="domain" description="AAA+ ATPase" evidence="3">
    <location>
        <begin position="85"/>
        <end position="296"/>
    </location>
</feature>
<name>A0ABW5N4R9_9FLAO</name>
<keyword evidence="4" id="KW-0378">Hydrolase</keyword>
<gene>
    <name evidence="4" type="primary">meaB</name>
    <name evidence="4" type="ORF">ACFSTE_03495</name>
</gene>
<evidence type="ECO:0000313" key="4">
    <source>
        <dbReference type="EMBL" id="MFD2589879.1"/>
    </source>
</evidence>
<dbReference type="InterPro" id="IPR005129">
    <property type="entry name" value="GTPase_ArgK"/>
</dbReference>
<dbReference type="Pfam" id="PF03308">
    <property type="entry name" value="MeaB"/>
    <property type="match status" value="1"/>
</dbReference>
<dbReference type="Gene3D" id="3.40.50.300">
    <property type="entry name" value="P-loop containing nucleotide triphosphate hydrolases"/>
    <property type="match status" value="1"/>
</dbReference>
<dbReference type="Proteomes" id="UP001597459">
    <property type="component" value="Unassembled WGS sequence"/>
</dbReference>
<evidence type="ECO:0000256" key="1">
    <source>
        <dbReference type="ARBA" id="ARBA00009625"/>
    </source>
</evidence>
<organism evidence="4 5">
    <name type="scientific">Aquimarina hainanensis</name>
    <dbReference type="NCBI Taxonomy" id="1578017"/>
    <lineage>
        <taxon>Bacteria</taxon>
        <taxon>Pseudomonadati</taxon>
        <taxon>Bacteroidota</taxon>
        <taxon>Flavobacteriia</taxon>
        <taxon>Flavobacteriales</taxon>
        <taxon>Flavobacteriaceae</taxon>
        <taxon>Aquimarina</taxon>
    </lineage>
</organism>
<proteinExistence type="inferred from homology"/>
<dbReference type="EC" id="3.6.5.-" evidence="4"/>
<dbReference type="RefSeq" id="WP_176029422.1">
    <property type="nucleotide sequence ID" value="NZ_JBHSJV010000001.1"/>
</dbReference>
<dbReference type="PANTHER" id="PTHR23408:SF3">
    <property type="entry name" value="METHYLMALONIC ACIDURIA TYPE A PROTEIN, MITOCHONDRIAL"/>
    <property type="match status" value="1"/>
</dbReference>
<dbReference type="InterPro" id="IPR003593">
    <property type="entry name" value="AAA+_ATPase"/>
</dbReference>
<dbReference type="InterPro" id="IPR027417">
    <property type="entry name" value="P-loop_NTPase"/>
</dbReference>
<sequence length="364" mass="39906">MSKDNTKYNTNTPFSKTPGSTNPKAIKSFKSRQQKKVDIEELFTKIRTKDRTALSQGITLIESSQPLHQEKAQQLIERCLPFSNNSIRIGITGVPGVGKSTFIEALGNILISHQKKVAVLAVDPSSSISGGSILGDKTRMETLVASPDAFIRPSPSGNSLGGVAQKTRESIILCEAAGFDTVIIETVGVGQSETAVHSMVDFFLLLKLAGAGDELQGIKRGIIEMADSIVINKADGDNKKRAREAKNQFKKALHLYPISHNGWLPQVLTCSALTNEGITDILELISSYIKITKTNGSFENKRIEQNKYWLLQTIEEQLKSSFFNHPGIKEILPKKIDALKRHEISPFAAAKALLTLHKNNTEKA</sequence>
<dbReference type="EMBL" id="JBHULX010000002">
    <property type="protein sequence ID" value="MFD2589879.1"/>
    <property type="molecule type" value="Genomic_DNA"/>
</dbReference>
<dbReference type="CDD" id="cd03114">
    <property type="entry name" value="MMAA-like"/>
    <property type="match status" value="1"/>
</dbReference>
<protein>
    <submittedName>
        <fullName evidence="4">Methylmalonyl Co-A mutase-associated GTPase MeaB</fullName>
        <ecNumber evidence="4">3.6.5.-</ecNumber>
    </submittedName>
</protein>
<keyword evidence="5" id="KW-1185">Reference proteome</keyword>
<comment type="caution">
    <text evidence="4">The sequence shown here is derived from an EMBL/GenBank/DDBJ whole genome shotgun (WGS) entry which is preliminary data.</text>
</comment>
<reference evidence="5" key="1">
    <citation type="journal article" date="2019" name="Int. J. Syst. Evol. Microbiol.">
        <title>The Global Catalogue of Microorganisms (GCM) 10K type strain sequencing project: providing services to taxonomists for standard genome sequencing and annotation.</title>
        <authorList>
            <consortium name="The Broad Institute Genomics Platform"/>
            <consortium name="The Broad Institute Genome Sequencing Center for Infectious Disease"/>
            <person name="Wu L."/>
            <person name="Ma J."/>
        </authorList>
    </citation>
    <scope>NUCLEOTIDE SEQUENCE [LARGE SCALE GENOMIC DNA]</scope>
    <source>
        <strain evidence="5">KCTC 42423</strain>
    </source>
</reference>
<dbReference type="NCBIfam" id="NF006958">
    <property type="entry name" value="PRK09435.1"/>
    <property type="match status" value="1"/>
</dbReference>
<dbReference type="SMART" id="SM00382">
    <property type="entry name" value="AAA"/>
    <property type="match status" value="1"/>
</dbReference>
<evidence type="ECO:0000259" key="3">
    <source>
        <dbReference type="SMART" id="SM00382"/>
    </source>
</evidence>
<dbReference type="SUPFAM" id="SSF52540">
    <property type="entry name" value="P-loop containing nucleoside triphosphate hydrolases"/>
    <property type="match status" value="1"/>
</dbReference>
<dbReference type="Gene3D" id="1.10.287.130">
    <property type="match status" value="1"/>
</dbReference>
<dbReference type="GO" id="GO:0016787">
    <property type="term" value="F:hydrolase activity"/>
    <property type="evidence" value="ECO:0007669"/>
    <property type="project" value="UniProtKB-KW"/>
</dbReference>
<evidence type="ECO:0000256" key="2">
    <source>
        <dbReference type="SAM" id="MobiDB-lite"/>
    </source>
</evidence>
<evidence type="ECO:0000313" key="5">
    <source>
        <dbReference type="Proteomes" id="UP001597459"/>
    </source>
</evidence>
<comment type="similarity">
    <text evidence="1">Belongs to the SIMIBI class G3E GTPase family. ArgK/MeaB subfamily.</text>
</comment>
<accession>A0ABW5N4R9</accession>
<dbReference type="Gene3D" id="1.20.5.170">
    <property type="match status" value="1"/>
</dbReference>